<reference evidence="2 3" key="1">
    <citation type="journal article" date="2016" name="Sci. Rep.">
        <title>Draft genome sequencing and secretome analysis of fungal phytopathogen Ascochyta rabiei provides insight into the necrotrophic effector repertoire.</title>
        <authorList>
            <person name="Verma S."/>
            <person name="Gazara R.K."/>
            <person name="Nizam S."/>
            <person name="Parween S."/>
            <person name="Chattopadhyay D."/>
            <person name="Verma P.K."/>
        </authorList>
    </citation>
    <scope>NUCLEOTIDE SEQUENCE [LARGE SCALE GENOMIC DNA]</scope>
    <source>
        <strain evidence="2 3">ArDII</strain>
    </source>
</reference>
<evidence type="ECO:0008006" key="4">
    <source>
        <dbReference type="Google" id="ProtNLM"/>
    </source>
</evidence>
<comment type="caution">
    <text evidence="2">The sequence shown here is derived from an EMBL/GenBank/DDBJ whole genome shotgun (WGS) entry which is preliminary data.</text>
</comment>
<feature type="region of interest" description="Disordered" evidence="1">
    <location>
        <begin position="339"/>
        <end position="360"/>
    </location>
</feature>
<dbReference type="EMBL" id="JYNV01000035">
    <property type="protein sequence ID" value="KZM28099.1"/>
    <property type="molecule type" value="Genomic_DNA"/>
</dbReference>
<evidence type="ECO:0000313" key="3">
    <source>
        <dbReference type="Proteomes" id="UP000076837"/>
    </source>
</evidence>
<keyword evidence="3" id="KW-1185">Reference proteome</keyword>
<sequence>MGHTSVLLDDVRSQLAPTDVVLKEARDRRDTVRRAAESFVGVLKTYNSGSLAHGTANCPIHRRDKGLDADCGVVLDRRVHRSLGPDSEENVGPDQTVVAVLEHLRPKVLVQYPAATFKITKRALFIEFHEPMASGEDPTVDLVVGLRRREEGLWIPNTEQHRWDPSHPEMHTELLTAEPKSLRVTRARAIRLAKAENKRPGRKSNPPLCSFNLEALALMFVQPGQGVPAALLQLWESGAKDLARRNTPDPADVSAPIKVADREYAVERLTQAADTLRAAIERDDDEHQVRAYLSRLWPDFVAPSPFGETKARVAARLQVGKPLAVTGLGALSATGAALKQPRAYGEAGSGHDAGATRSID</sequence>
<organism evidence="2 3">
    <name type="scientific">Didymella rabiei</name>
    <name type="common">Chickpea ascochyta blight fungus</name>
    <name type="synonym">Mycosphaerella rabiei</name>
    <dbReference type="NCBI Taxonomy" id="5454"/>
    <lineage>
        <taxon>Eukaryota</taxon>
        <taxon>Fungi</taxon>
        <taxon>Dikarya</taxon>
        <taxon>Ascomycota</taxon>
        <taxon>Pezizomycotina</taxon>
        <taxon>Dothideomycetes</taxon>
        <taxon>Pleosporomycetidae</taxon>
        <taxon>Pleosporales</taxon>
        <taxon>Pleosporineae</taxon>
        <taxon>Didymellaceae</taxon>
        <taxon>Ascochyta</taxon>
    </lineage>
</organism>
<evidence type="ECO:0000313" key="2">
    <source>
        <dbReference type="EMBL" id="KZM28099.1"/>
    </source>
</evidence>
<protein>
    <recommendedName>
        <fullName evidence="4">Nucleotidyltransferase</fullName>
    </recommendedName>
</protein>
<dbReference type="AlphaFoldDB" id="A0A163LT90"/>
<name>A0A163LT90_DIDRA</name>
<dbReference type="Proteomes" id="UP000076837">
    <property type="component" value="Unassembled WGS sequence"/>
</dbReference>
<gene>
    <name evidence="2" type="ORF">ST47_g757</name>
</gene>
<evidence type="ECO:0000256" key="1">
    <source>
        <dbReference type="SAM" id="MobiDB-lite"/>
    </source>
</evidence>
<accession>A0A163LT90</accession>
<proteinExistence type="predicted"/>